<dbReference type="KEGG" id="nha:Nham_1610"/>
<keyword evidence="2" id="KW-1185">Reference proteome</keyword>
<organism evidence="1 2">
    <name type="scientific">Nitrobacter hamburgensis (strain DSM 10229 / NCIMB 13809 / X14)</name>
    <dbReference type="NCBI Taxonomy" id="323097"/>
    <lineage>
        <taxon>Bacteria</taxon>
        <taxon>Pseudomonadati</taxon>
        <taxon>Pseudomonadota</taxon>
        <taxon>Alphaproteobacteria</taxon>
        <taxon>Hyphomicrobiales</taxon>
        <taxon>Nitrobacteraceae</taxon>
        <taxon>Nitrobacter</taxon>
    </lineage>
</organism>
<protein>
    <submittedName>
        <fullName evidence="1">Uncharacterized protein</fullName>
    </submittedName>
</protein>
<dbReference type="HOGENOM" id="CLU_2012854_0_0_5"/>
<dbReference type="STRING" id="323097.Nham_1610"/>
<dbReference type="Proteomes" id="UP000001953">
    <property type="component" value="Chromosome"/>
</dbReference>
<sequence length="123" mass="14018">MKDIEPNIRTRSIHERKGYMAERDLAPDQLDEARELSTEIPTPVLNVLKRVDVFNDEIQALSYLANEAWRLAFKAGENPATDEHSFYLAPVIRRISYLSSEISSLLYNIDIDTACGSEYRAAL</sequence>
<evidence type="ECO:0000313" key="2">
    <source>
        <dbReference type="Proteomes" id="UP000001953"/>
    </source>
</evidence>
<reference evidence="1 2" key="1">
    <citation type="submission" date="2006-03" db="EMBL/GenBank/DDBJ databases">
        <title>Complete sequence of chromosome of Nitrobacter hamburgensis X14.</title>
        <authorList>
            <consortium name="US DOE Joint Genome Institute"/>
            <person name="Copeland A."/>
            <person name="Lucas S."/>
            <person name="Lapidus A."/>
            <person name="Barry K."/>
            <person name="Detter J.C."/>
            <person name="Glavina del Rio T."/>
            <person name="Hammon N."/>
            <person name="Israni S."/>
            <person name="Dalin E."/>
            <person name="Tice H."/>
            <person name="Pitluck S."/>
            <person name="Chain P."/>
            <person name="Malfatti S."/>
            <person name="Shin M."/>
            <person name="Vergez L."/>
            <person name="Schmutz J."/>
            <person name="Larimer F."/>
            <person name="Land M."/>
            <person name="Hauser L."/>
            <person name="Kyrpides N."/>
            <person name="Ivanova N."/>
            <person name="Ward B."/>
            <person name="Arp D."/>
            <person name="Klotz M."/>
            <person name="Stein L."/>
            <person name="O'Mullan G."/>
            <person name="Starkenburg S."/>
            <person name="Sayavedra L."/>
            <person name="Poret-Peterson A.T."/>
            <person name="Gentry M.E."/>
            <person name="Bruce D."/>
            <person name="Richardson P."/>
        </authorList>
    </citation>
    <scope>NUCLEOTIDE SEQUENCE [LARGE SCALE GENOMIC DNA]</scope>
    <source>
        <strain evidence="2">DSM 10229 / NCIMB 13809 / X14</strain>
    </source>
</reference>
<name>Q1QMW8_NITHX</name>
<dbReference type="AlphaFoldDB" id="Q1QMW8"/>
<evidence type="ECO:0000313" key="1">
    <source>
        <dbReference type="EMBL" id="ABE62429.1"/>
    </source>
</evidence>
<gene>
    <name evidence="1" type="ordered locus">Nham_1610</name>
</gene>
<dbReference type="EMBL" id="CP000319">
    <property type="protein sequence ID" value="ABE62429.1"/>
    <property type="molecule type" value="Genomic_DNA"/>
</dbReference>
<accession>Q1QMW8</accession>
<proteinExistence type="predicted"/>